<dbReference type="InterPro" id="IPR014710">
    <property type="entry name" value="RmlC-like_jellyroll"/>
</dbReference>
<dbReference type="Gene3D" id="2.60.120.10">
    <property type="entry name" value="Jelly Rolls"/>
    <property type="match status" value="1"/>
</dbReference>
<dbReference type="RefSeq" id="WP_271021796.1">
    <property type="nucleotide sequence ID" value="NZ_JAQHXR010000004.1"/>
</dbReference>
<feature type="domain" description="Sugar 3,4-ketoisomerase QdtA cupin" evidence="1">
    <location>
        <begin position="5"/>
        <end position="132"/>
    </location>
</feature>
<evidence type="ECO:0000313" key="2">
    <source>
        <dbReference type="EMBL" id="MDA3969438.1"/>
    </source>
</evidence>
<proteinExistence type="predicted"/>
<protein>
    <submittedName>
        <fullName evidence="2">FdtA/QdtA family cupin domain-containing protein</fullName>
    </submittedName>
</protein>
<keyword evidence="3" id="KW-1185">Reference proteome</keyword>
<evidence type="ECO:0000259" key="1">
    <source>
        <dbReference type="Pfam" id="PF05523"/>
    </source>
</evidence>
<organism evidence="2 3">
    <name type="scientific">Helicobacter ibis</name>
    <dbReference type="NCBI Taxonomy" id="2962633"/>
    <lineage>
        <taxon>Bacteria</taxon>
        <taxon>Pseudomonadati</taxon>
        <taxon>Campylobacterota</taxon>
        <taxon>Epsilonproteobacteria</taxon>
        <taxon>Campylobacterales</taxon>
        <taxon>Helicobacteraceae</taxon>
        <taxon>Helicobacter</taxon>
    </lineage>
</organism>
<dbReference type="Pfam" id="PF05523">
    <property type="entry name" value="FdtA"/>
    <property type="match status" value="1"/>
</dbReference>
<sequence>MDFRNYKLLNFSVMGDLRGNLVSLEENKNIPFCIKRVYYIYNTSDKERGFHAHTRLEQVAVVLSGECEFVLDSGKSREVIKLDTPSVGLYIGIGIWREMRNFSSNCVLMVLASEYYDENEYIRDYDEFLKFKGIK</sequence>
<dbReference type="SUPFAM" id="SSF51182">
    <property type="entry name" value="RmlC-like cupins"/>
    <property type="match status" value="1"/>
</dbReference>
<reference evidence="2 3" key="1">
    <citation type="submission" date="2023-01" db="EMBL/GenBank/DDBJ databases">
        <title>Description of Helicobacter ibis sp. nov. isolated from faecal droppings of black-faced ibis (Theristicus melanopis).</title>
        <authorList>
            <person name="Lopez-Cantillo M."/>
            <person name="Vidal-Veuthey B."/>
            <person name="Mella A."/>
            <person name="De La Haba R."/>
            <person name="Collado L."/>
        </authorList>
    </citation>
    <scope>NUCLEOTIDE SEQUENCE [LARGE SCALE GENOMIC DNA]</scope>
    <source>
        <strain evidence="2 3">A82</strain>
    </source>
</reference>
<accession>A0ABT4VGX5</accession>
<gene>
    <name evidence="2" type="ORF">PF021_07120</name>
</gene>
<dbReference type="CDD" id="cd20292">
    <property type="entry name" value="cupin_QdtA-like"/>
    <property type="match status" value="1"/>
</dbReference>
<dbReference type="InterPro" id="IPR008894">
    <property type="entry name" value="QdtA_cupin_dom"/>
</dbReference>
<name>A0ABT4VGX5_9HELI</name>
<dbReference type="Proteomes" id="UP001210261">
    <property type="component" value="Unassembled WGS sequence"/>
</dbReference>
<evidence type="ECO:0000313" key="3">
    <source>
        <dbReference type="Proteomes" id="UP001210261"/>
    </source>
</evidence>
<comment type="caution">
    <text evidence="2">The sequence shown here is derived from an EMBL/GenBank/DDBJ whole genome shotgun (WGS) entry which is preliminary data.</text>
</comment>
<dbReference type="InterPro" id="IPR011051">
    <property type="entry name" value="RmlC_Cupin_sf"/>
</dbReference>
<dbReference type="EMBL" id="JAQHXR010000004">
    <property type="protein sequence ID" value="MDA3969438.1"/>
    <property type="molecule type" value="Genomic_DNA"/>
</dbReference>